<evidence type="ECO:0000256" key="7">
    <source>
        <dbReference type="ARBA" id="ARBA00022676"/>
    </source>
</evidence>
<dbReference type="EMBL" id="PVLQ01000013">
    <property type="protein sequence ID" value="PRD66291.1"/>
    <property type="molecule type" value="Genomic_DNA"/>
</dbReference>
<evidence type="ECO:0000256" key="11">
    <source>
        <dbReference type="ARBA" id="ARBA00069173"/>
    </source>
</evidence>
<gene>
    <name evidence="16" type="primary">nadC</name>
    <name evidence="16" type="ORF">C6P64_04840</name>
</gene>
<name>A0A2S9K788_9BURK</name>
<evidence type="ECO:0000259" key="14">
    <source>
        <dbReference type="Pfam" id="PF01729"/>
    </source>
</evidence>
<dbReference type="PANTHER" id="PTHR32179">
    <property type="entry name" value="NICOTINATE-NUCLEOTIDE PYROPHOSPHORYLASE [CARBOXYLATING]"/>
    <property type="match status" value="1"/>
</dbReference>
<dbReference type="AlphaFoldDB" id="A0A2S9K788"/>
<evidence type="ECO:0000256" key="6">
    <source>
        <dbReference type="ARBA" id="ARBA00022642"/>
    </source>
</evidence>
<evidence type="ECO:0000256" key="4">
    <source>
        <dbReference type="ARBA" id="ARBA00011218"/>
    </source>
</evidence>
<proteinExistence type="inferred from homology"/>
<dbReference type="FunFam" id="3.20.20.70:FF:000030">
    <property type="entry name" value="Nicotinate-nucleotide pyrophosphorylase, carboxylating"/>
    <property type="match status" value="1"/>
</dbReference>
<accession>A0A2S9K788</accession>
<dbReference type="OrthoDB" id="9782546at2"/>
<dbReference type="InterPro" id="IPR004393">
    <property type="entry name" value="NadC"/>
</dbReference>
<feature type="binding site" evidence="13">
    <location>
        <position position="197"/>
    </location>
    <ligand>
        <name>substrate</name>
    </ligand>
</feature>
<comment type="pathway">
    <text evidence="2">Cofactor biosynthesis; NAD(+) biosynthesis; nicotinate D-ribonucleotide from quinolinate: step 1/1.</text>
</comment>
<dbReference type="Gene3D" id="3.20.20.70">
    <property type="entry name" value="Aldolase class I"/>
    <property type="match status" value="1"/>
</dbReference>
<dbReference type="RefSeq" id="WP_105747462.1">
    <property type="nucleotide sequence ID" value="NZ_PVLQ01000013.1"/>
</dbReference>
<dbReference type="PANTHER" id="PTHR32179:SF3">
    <property type="entry name" value="NICOTINATE-NUCLEOTIDE PYROPHOSPHORYLASE [CARBOXYLATING]"/>
    <property type="match status" value="1"/>
</dbReference>
<dbReference type="Pfam" id="PF01729">
    <property type="entry name" value="QRPTase_C"/>
    <property type="match status" value="1"/>
</dbReference>
<feature type="binding site" evidence="13">
    <location>
        <position position="157"/>
    </location>
    <ligand>
        <name>substrate</name>
    </ligand>
</feature>
<evidence type="ECO:0000256" key="5">
    <source>
        <dbReference type="ARBA" id="ARBA00011944"/>
    </source>
</evidence>
<dbReference type="EC" id="2.4.2.19" evidence="5"/>
<dbReference type="InterPro" id="IPR036068">
    <property type="entry name" value="Nicotinate_pribotase-like_C"/>
</dbReference>
<organism evidence="16 17">
    <name type="scientific">Malikia granosa</name>
    <dbReference type="NCBI Taxonomy" id="263067"/>
    <lineage>
        <taxon>Bacteria</taxon>
        <taxon>Pseudomonadati</taxon>
        <taxon>Pseudomonadota</taxon>
        <taxon>Betaproteobacteria</taxon>
        <taxon>Burkholderiales</taxon>
        <taxon>Comamonadaceae</taxon>
        <taxon>Malikia</taxon>
    </lineage>
</organism>
<evidence type="ECO:0000313" key="16">
    <source>
        <dbReference type="EMBL" id="PRD66291.1"/>
    </source>
</evidence>
<keyword evidence="8 12" id="KW-0808">Transferase</keyword>
<comment type="caution">
    <text evidence="16">The sequence shown here is derived from an EMBL/GenBank/DDBJ whole genome shotgun (WGS) entry which is preliminary data.</text>
</comment>
<dbReference type="Pfam" id="PF02749">
    <property type="entry name" value="QRPTase_N"/>
    <property type="match status" value="1"/>
</dbReference>
<dbReference type="GO" id="GO:0005737">
    <property type="term" value="C:cytoplasm"/>
    <property type="evidence" value="ECO:0007669"/>
    <property type="project" value="TreeGrafter"/>
</dbReference>
<feature type="binding site" evidence="13">
    <location>
        <position position="167"/>
    </location>
    <ligand>
        <name>substrate</name>
    </ligand>
</feature>
<dbReference type="SUPFAM" id="SSF51690">
    <property type="entry name" value="Nicotinate/Quinolinate PRTase C-terminal domain-like"/>
    <property type="match status" value="1"/>
</dbReference>
<dbReference type="SUPFAM" id="SSF54675">
    <property type="entry name" value="Nicotinate/Quinolinate PRTase N-terminal domain-like"/>
    <property type="match status" value="1"/>
</dbReference>
<dbReference type="Proteomes" id="UP000238589">
    <property type="component" value="Unassembled WGS sequence"/>
</dbReference>
<dbReference type="PIRSF" id="PIRSF006250">
    <property type="entry name" value="NadC_ModD"/>
    <property type="match status" value="1"/>
</dbReference>
<feature type="binding site" evidence="13">
    <location>
        <begin position="241"/>
        <end position="243"/>
    </location>
    <ligand>
        <name>substrate</name>
    </ligand>
</feature>
<dbReference type="InterPro" id="IPR037128">
    <property type="entry name" value="Quinolinate_PRibosylTase_N_sf"/>
</dbReference>
<keyword evidence="6" id="KW-0662">Pyridine nucleotide biosynthesis</keyword>
<dbReference type="CDD" id="cd01572">
    <property type="entry name" value="QPRTase"/>
    <property type="match status" value="1"/>
</dbReference>
<feature type="binding site" evidence="13">
    <location>
        <begin position="133"/>
        <end position="135"/>
    </location>
    <ligand>
        <name>substrate</name>
    </ligand>
</feature>
<feature type="binding site" evidence="13">
    <location>
        <position position="218"/>
    </location>
    <ligand>
        <name>substrate</name>
    </ligand>
</feature>
<evidence type="ECO:0000256" key="9">
    <source>
        <dbReference type="ARBA" id="ARBA00033102"/>
    </source>
</evidence>
<comment type="similarity">
    <text evidence="3 12">Belongs to the NadC/ModD family.</text>
</comment>
<reference evidence="16 17" key="1">
    <citation type="submission" date="2018-03" db="EMBL/GenBank/DDBJ databases">
        <title>Comparative genomics illustrates the genes involved in a hyperalkaliphilic mechanisms of Serpentinomonas isolated from highly-alkaline calcium-rich serpentinized springs.</title>
        <authorList>
            <person name="Suzuki S."/>
            <person name="Ishii S."/>
            <person name="Walworth N."/>
            <person name="Bird L."/>
            <person name="Kuenen J.G."/>
            <person name="Nealson K.H."/>
        </authorList>
    </citation>
    <scope>NUCLEOTIDE SEQUENCE [LARGE SCALE GENOMIC DNA]</scope>
    <source>
        <strain evidence="16 17">P1</strain>
    </source>
</reference>
<feature type="binding site" evidence="13">
    <location>
        <position position="100"/>
    </location>
    <ligand>
        <name>substrate</name>
    </ligand>
</feature>
<sequence length="287" mass="30915">MSDYDLAAQVASDVQRALAEDVGSGDLTAELVPAERQATATIICREAAVICGRPWVDEVLRQVAPGAQVNWLVDEGGRCEPGQKIVEISGRARELLTAERTCLNFMQTLSAVATKTAKYVKEVEGTRAAILDTRKTIPGLRVAEKYAVRCGGGQNHRMGLYDAILIKENHIAAAGGITNALRAAQALADRAKFIQVEVETLKQLQEALDAGVKMVLLDNMDLPTLRKAVEMAAGRISLEISGGVTFDGLRQLAETGVDRISVGALIKDVQAIDFSMRFQDKPVELQG</sequence>
<evidence type="ECO:0000256" key="2">
    <source>
        <dbReference type="ARBA" id="ARBA00004893"/>
    </source>
</evidence>
<evidence type="ECO:0000256" key="3">
    <source>
        <dbReference type="ARBA" id="ARBA00009400"/>
    </source>
</evidence>
<evidence type="ECO:0000256" key="8">
    <source>
        <dbReference type="ARBA" id="ARBA00022679"/>
    </source>
</evidence>
<dbReference type="NCBIfam" id="TIGR00078">
    <property type="entry name" value="nadC"/>
    <property type="match status" value="1"/>
</dbReference>
<evidence type="ECO:0000256" key="12">
    <source>
        <dbReference type="PIRNR" id="PIRNR006250"/>
    </source>
</evidence>
<evidence type="ECO:0000313" key="17">
    <source>
        <dbReference type="Proteomes" id="UP000238589"/>
    </source>
</evidence>
<keyword evidence="17" id="KW-1185">Reference proteome</keyword>
<evidence type="ECO:0000256" key="13">
    <source>
        <dbReference type="PIRSR" id="PIRSR006250-1"/>
    </source>
</evidence>
<dbReference type="FunFam" id="3.90.1170.20:FF:000001">
    <property type="entry name" value="Nicotinate-nucleotide diphosphorylase (Carboxylating)"/>
    <property type="match status" value="1"/>
</dbReference>
<feature type="domain" description="Quinolinate phosphoribosyl transferase C-terminal" evidence="14">
    <location>
        <begin position="112"/>
        <end position="277"/>
    </location>
</feature>
<dbReference type="Gene3D" id="3.90.1170.20">
    <property type="entry name" value="Quinolinate phosphoribosyl transferase, N-terminal domain"/>
    <property type="match status" value="1"/>
</dbReference>
<dbReference type="InterPro" id="IPR002638">
    <property type="entry name" value="Quinolinate_PRibosylTrfase_C"/>
</dbReference>
<protein>
    <recommendedName>
        <fullName evidence="11">Probable nicotinate-nucleotide pyrophosphorylase [carboxylating]</fullName>
        <ecNumber evidence="5">2.4.2.19</ecNumber>
    </recommendedName>
    <alternativeName>
        <fullName evidence="9">Quinolinate phosphoribosyltransferase [decarboxylating]</fullName>
    </alternativeName>
</protein>
<keyword evidence="7 12" id="KW-0328">Glycosyltransferase</keyword>
<dbReference type="InterPro" id="IPR022412">
    <property type="entry name" value="Quinolinate_PRibosylTrfase_N"/>
</dbReference>
<evidence type="ECO:0000259" key="15">
    <source>
        <dbReference type="Pfam" id="PF02749"/>
    </source>
</evidence>
<dbReference type="InterPro" id="IPR027277">
    <property type="entry name" value="NadC/ModD"/>
</dbReference>
<evidence type="ECO:0000256" key="1">
    <source>
        <dbReference type="ARBA" id="ARBA00003237"/>
    </source>
</evidence>
<dbReference type="InterPro" id="IPR013785">
    <property type="entry name" value="Aldolase_TIM"/>
</dbReference>
<comment type="subunit">
    <text evidence="4">Hexamer formed by 3 homodimers.</text>
</comment>
<dbReference type="UniPathway" id="UPA00253">
    <property type="reaction ID" value="UER00331"/>
</dbReference>
<dbReference type="GO" id="GO:0004514">
    <property type="term" value="F:nicotinate-nucleotide diphosphorylase (carboxylating) activity"/>
    <property type="evidence" value="ECO:0007669"/>
    <property type="project" value="UniProtKB-EC"/>
</dbReference>
<feature type="binding site" evidence="13">
    <location>
        <begin position="262"/>
        <end position="264"/>
    </location>
    <ligand>
        <name>substrate</name>
    </ligand>
</feature>
<evidence type="ECO:0000256" key="10">
    <source>
        <dbReference type="ARBA" id="ARBA00047445"/>
    </source>
</evidence>
<comment type="catalytic activity">
    <reaction evidence="10">
        <text>nicotinate beta-D-ribonucleotide + CO2 + diphosphate = quinolinate + 5-phospho-alpha-D-ribose 1-diphosphate + 2 H(+)</text>
        <dbReference type="Rhea" id="RHEA:12733"/>
        <dbReference type="ChEBI" id="CHEBI:15378"/>
        <dbReference type="ChEBI" id="CHEBI:16526"/>
        <dbReference type="ChEBI" id="CHEBI:29959"/>
        <dbReference type="ChEBI" id="CHEBI:33019"/>
        <dbReference type="ChEBI" id="CHEBI:57502"/>
        <dbReference type="ChEBI" id="CHEBI:58017"/>
        <dbReference type="EC" id="2.4.2.19"/>
    </reaction>
</comment>
<dbReference type="GO" id="GO:0034213">
    <property type="term" value="P:quinolinate catabolic process"/>
    <property type="evidence" value="ECO:0007669"/>
    <property type="project" value="TreeGrafter"/>
</dbReference>
<dbReference type="GO" id="GO:0009435">
    <property type="term" value="P:NAD+ biosynthetic process"/>
    <property type="evidence" value="ECO:0007669"/>
    <property type="project" value="UniProtKB-UniPathway"/>
</dbReference>
<feature type="domain" description="Quinolinate phosphoribosyl transferase N-terminal" evidence="15">
    <location>
        <begin position="26"/>
        <end position="110"/>
    </location>
</feature>
<comment type="function">
    <text evidence="1">Involved in the catabolism of quinolinic acid (QA).</text>
</comment>